<feature type="region of interest" description="Disordered" evidence="1">
    <location>
        <begin position="94"/>
        <end position="128"/>
    </location>
</feature>
<dbReference type="RefSeq" id="WP_119432055.1">
    <property type="nucleotide sequence ID" value="NZ_QWGE01000003.1"/>
</dbReference>
<sequence length="409" mass="45011">MKKFTWRKLFNDVHLWLGIASGLVLFVVCLSGTIYTFREEVEQLMDPEKYTVEVPANTPAMAPSALISQLERELKGQVTSISIPADEASTYTISVAPAQTERKPEGRPKQGRGEQKEGRGGEGGGRPATYYVNPYTGQVVGTPESATSEFFTTVMKLHRWLLVEGEVGKIIVGISTIIFFFLVLTGLFIWIPAKAKNWKQGLKIKTNANWKRVNHDLHNTLGFYSSLLLLVMAITGLCWSFGWYRDGLGKVLGAEVFKGRREKPMSVAAAPSPALSVAQFIAKANELLPYAGDLRVSLPADDTTAVVLQKSKTGFFALAASDKVQLNPYTAEALQVDRFSDKAFNEQVASLIKPLHVGNVFGTFSKILYFIACLVATSLPITGTLIWLNKLRKKSNKKSRRSTATQLAG</sequence>
<keyword evidence="2" id="KW-0812">Transmembrane</keyword>
<dbReference type="Proteomes" id="UP000266005">
    <property type="component" value="Unassembled WGS sequence"/>
</dbReference>
<accession>A0A399S4A9</accession>
<organism evidence="3 4">
    <name type="scientific">Pontibacter oryzae</name>
    <dbReference type="NCBI Taxonomy" id="2304593"/>
    <lineage>
        <taxon>Bacteria</taxon>
        <taxon>Pseudomonadati</taxon>
        <taxon>Bacteroidota</taxon>
        <taxon>Cytophagia</taxon>
        <taxon>Cytophagales</taxon>
        <taxon>Hymenobacteraceae</taxon>
        <taxon>Pontibacter</taxon>
    </lineage>
</organism>
<evidence type="ECO:0000256" key="1">
    <source>
        <dbReference type="SAM" id="MobiDB-lite"/>
    </source>
</evidence>
<dbReference type="InterPro" id="IPR005625">
    <property type="entry name" value="PepSY-ass_TM"/>
</dbReference>
<feature type="transmembrane region" description="Helical" evidence="2">
    <location>
        <begin position="367"/>
        <end position="388"/>
    </location>
</feature>
<feature type="transmembrane region" description="Helical" evidence="2">
    <location>
        <begin position="12"/>
        <end position="37"/>
    </location>
</feature>
<dbReference type="EMBL" id="QWGE01000003">
    <property type="protein sequence ID" value="RIJ37399.1"/>
    <property type="molecule type" value="Genomic_DNA"/>
</dbReference>
<keyword evidence="4" id="KW-1185">Reference proteome</keyword>
<gene>
    <name evidence="3" type="ORF">D1627_09720</name>
</gene>
<dbReference type="Pfam" id="PF03929">
    <property type="entry name" value="PepSY_TM"/>
    <property type="match status" value="1"/>
</dbReference>
<feature type="transmembrane region" description="Helical" evidence="2">
    <location>
        <begin position="221"/>
        <end position="244"/>
    </location>
</feature>
<evidence type="ECO:0000313" key="4">
    <source>
        <dbReference type="Proteomes" id="UP000266005"/>
    </source>
</evidence>
<reference evidence="4" key="1">
    <citation type="submission" date="2018-08" db="EMBL/GenBank/DDBJ databases">
        <title>Mucilaginibacter sp. MYSH2.</title>
        <authorList>
            <person name="Seo T."/>
        </authorList>
    </citation>
    <scope>NUCLEOTIDE SEQUENCE [LARGE SCALE GENOMIC DNA]</scope>
    <source>
        <strain evidence="4">KIRAN</strain>
    </source>
</reference>
<dbReference type="PANTHER" id="PTHR34219">
    <property type="entry name" value="IRON-REGULATED INNER MEMBRANE PROTEIN-RELATED"/>
    <property type="match status" value="1"/>
</dbReference>
<dbReference type="AlphaFoldDB" id="A0A399S4A9"/>
<name>A0A399S4A9_9BACT</name>
<comment type="caution">
    <text evidence="3">The sequence shown here is derived from an EMBL/GenBank/DDBJ whole genome shotgun (WGS) entry which is preliminary data.</text>
</comment>
<dbReference type="OrthoDB" id="111691at2"/>
<evidence type="ECO:0000313" key="3">
    <source>
        <dbReference type="EMBL" id="RIJ37399.1"/>
    </source>
</evidence>
<protein>
    <submittedName>
        <fullName evidence="3">PepSY domain-containing protein</fullName>
    </submittedName>
</protein>
<evidence type="ECO:0000256" key="2">
    <source>
        <dbReference type="SAM" id="Phobius"/>
    </source>
</evidence>
<feature type="compositionally biased region" description="Basic and acidic residues" evidence="1">
    <location>
        <begin position="100"/>
        <end position="120"/>
    </location>
</feature>
<keyword evidence="2" id="KW-0472">Membrane</keyword>
<feature type="transmembrane region" description="Helical" evidence="2">
    <location>
        <begin position="170"/>
        <end position="193"/>
    </location>
</feature>
<proteinExistence type="predicted"/>
<keyword evidence="2" id="KW-1133">Transmembrane helix</keyword>
<dbReference type="PANTHER" id="PTHR34219:SF3">
    <property type="entry name" value="BLL7967 PROTEIN"/>
    <property type="match status" value="1"/>
</dbReference>